<dbReference type="InterPro" id="IPR028055">
    <property type="entry name" value="YidC/Oxa/ALB_C"/>
</dbReference>
<dbReference type="InParanoid" id="S8G040"/>
<evidence type="ECO:0000313" key="9">
    <source>
        <dbReference type="Proteomes" id="UP000015241"/>
    </source>
</evidence>
<keyword evidence="4" id="KW-1133">Transmembrane helix</keyword>
<dbReference type="FunCoup" id="S8G040">
    <property type="interactions" value="41"/>
</dbReference>
<dbReference type="OrthoDB" id="2436667at2759"/>
<feature type="domain" description="Membrane insertase YidC/Oxa/ALB C-terminal" evidence="7">
    <location>
        <begin position="56"/>
        <end position="291"/>
    </location>
</feature>
<dbReference type="PANTHER" id="PTHR12428">
    <property type="entry name" value="OXA1"/>
    <property type="match status" value="1"/>
</dbReference>
<keyword evidence="5" id="KW-0472">Membrane</keyword>
<dbReference type="Proteomes" id="UP000015241">
    <property type="component" value="Unassembled WGS sequence"/>
</dbReference>
<evidence type="ECO:0000256" key="6">
    <source>
        <dbReference type="RuleBase" id="RU003945"/>
    </source>
</evidence>
<evidence type="ECO:0000256" key="3">
    <source>
        <dbReference type="ARBA" id="ARBA00022692"/>
    </source>
</evidence>
<dbReference type="GO" id="GO:0032979">
    <property type="term" value="P:protein insertion into mitochondrial inner membrane from matrix"/>
    <property type="evidence" value="ECO:0007669"/>
    <property type="project" value="TreeGrafter"/>
</dbReference>
<proteinExistence type="inferred from homology"/>
<evidence type="ECO:0000256" key="4">
    <source>
        <dbReference type="ARBA" id="ARBA00022989"/>
    </source>
</evidence>
<dbReference type="GO" id="GO:0005743">
    <property type="term" value="C:mitochondrial inner membrane"/>
    <property type="evidence" value="ECO:0007669"/>
    <property type="project" value="TreeGrafter"/>
</dbReference>
<evidence type="ECO:0000256" key="1">
    <source>
        <dbReference type="ARBA" id="ARBA00004141"/>
    </source>
</evidence>
<sequence length="311" mass="34769">MFARSTSLRPVTNALRVSRARPPQPRRFTSSAIQTLTDGFLDLAIALPYPPSLPPYSTTIILVTVASRLIFTVPFSVWAKNRQWKAENVVMPELQREIPQLNKQVIAGMKAAGYRGELVVARKERNKRLKQMADARKKDLLKQYGCTPLPTMLIPPITQLPLFVGFSMVLNRASHSPSVLDSEAFLTLTSLTHSDPTLTIPIVVGLITLANVETARWFASAAATQRQAKVEEWVAQRRAKGEMVLEPGRIVQSSLRFLSVARIIIAALVPGSIQIYWASSAAFGLVQSWVLDWWHARRTRIYRQSLPSSSR</sequence>
<keyword evidence="3 6" id="KW-0812">Transmembrane</keyword>
<comment type="similarity">
    <text evidence="2 6">Belongs to the OXA1/ALB3/YidC family.</text>
</comment>
<dbReference type="STRING" id="743788.S8G040"/>
<dbReference type="GO" id="GO:0033617">
    <property type="term" value="P:mitochondrial respiratory chain complex IV assembly"/>
    <property type="evidence" value="ECO:0007669"/>
    <property type="project" value="TreeGrafter"/>
</dbReference>
<dbReference type="eggNOG" id="KOG1239">
    <property type="taxonomic scope" value="Eukaryota"/>
</dbReference>
<organism evidence="8 9">
    <name type="scientific">Fomitopsis schrenkii</name>
    <name type="common">Brown rot fungus</name>
    <dbReference type="NCBI Taxonomy" id="2126942"/>
    <lineage>
        <taxon>Eukaryota</taxon>
        <taxon>Fungi</taxon>
        <taxon>Dikarya</taxon>
        <taxon>Basidiomycota</taxon>
        <taxon>Agaricomycotina</taxon>
        <taxon>Agaricomycetes</taxon>
        <taxon>Polyporales</taxon>
        <taxon>Fomitopsis</taxon>
    </lineage>
</organism>
<dbReference type="EMBL" id="KE504129">
    <property type="protein sequence ID" value="EPT03740.1"/>
    <property type="molecule type" value="Genomic_DNA"/>
</dbReference>
<protein>
    <recommendedName>
        <fullName evidence="7">Membrane insertase YidC/Oxa/ALB C-terminal domain-containing protein</fullName>
    </recommendedName>
</protein>
<gene>
    <name evidence="8" type="ORF">FOMPIDRAFT_1158609</name>
</gene>
<reference evidence="8 9" key="1">
    <citation type="journal article" date="2012" name="Science">
        <title>The Paleozoic origin of enzymatic lignin decomposition reconstructed from 31 fungal genomes.</title>
        <authorList>
            <person name="Floudas D."/>
            <person name="Binder M."/>
            <person name="Riley R."/>
            <person name="Barry K."/>
            <person name="Blanchette R.A."/>
            <person name="Henrissat B."/>
            <person name="Martinez A.T."/>
            <person name="Otillar R."/>
            <person name="Spatafora J.W."/>
            <person name="Yadav J.S."/>
            <person name="Aerts A."/>
            <person name="Benoit I."/>
            <person name="Boyd A."/>
            <person name="Carlson A."/>
            <person name="Copeland A."/>
            <person name="Coutinho P.M."/>
            <person name="de Vries R.P."/>
            <person name="Ferreira P."/>
            <person name="Findley K."/>
            <person name="Foster B."/>
            <person name="Gaskell J."/>
            <person name="Glotzer D."/>
            <person name="Gorecki P."/>
            <person name="Heitman J."/>
            <person name="Hesse C."/>
            <person name="Hori C."/>
            <person name="Igarashi K."/>
            <person name="Jurgens J.A."/>
            <person name="Kallen N."/>
            <person name="Kersten P."/>
            <person name="Kohler A."/>
            <person name="Kuees U."/>
            <person name="Kumar T.K.A."/>
            <person name="Kuo A."/>
            <person name="LaButti K."/>
            <person name="Larrondo L.F."/>
            <person name="Lindquist E."/>
            <person name="Ling A."/>
            <person name="Lombard V."/>
            <person name="Lucas S."/>
            <person name="Lundell T."/>
            <person name="Martin R."/>
            <person name="McLaughlin D.J."/>
            <person name="Morgenstern I."/>
            <person name="Morin E."/>
            <person name="Murat C."/>
            <person name="Nagy L.G."/>
            <person name="Nolan M."/>
            <person name="Ohm R.A."/>
            <person name="Patyshakuliyeva A."/>
            <person name="Rokas A."/>
            <person name="Ruiz-Duenas F.J."/>
            <person name="Sabat G."/>
            <person name="Salamov A."/>
            <person name="Samejima M."/>
            <person name="Schmutz J."/>
            <person name="Slot J.C."/>
            <person name="St John F."/>
            <person name="Stenlid J."/>
            <person name="Sun H."/>
            <person name="Sun S."/>
            <person name="Syed K."/>
            <person name="Tsang A."/>
            <person name="Wiebenga A."/>
            <person name="Young D."/>
            <person name="Pisabarro A."/>
            <person name="Eastwood D.C."/>
            <person name="Martin F."/>
            <person name="Cullen D."/>
            <person name="Grigoriev I.V."/>
            <person name="Hibbett D.S."/>
        </authorList>
    </citation>
    <scope>NUCLEOTIDE SEQUENCE</scope>
    <source>
        <strain evidence="9">FP-58527</strain>
    </source>
</reference>
<dbReference type="HOGENOM" id="CLU_946550_0_0_1"/>
<comment type="subcellular location">
    <subcellularLocation>
        <location evidence="1 6">Membrane</location>
        <topology evidence="1 6">Multi-pass membrane protein</topology>
    </subcellularLocation>
</comment>
<evidence type="ECO:0000256" key="2">
    <source>
        <dbReference type="ARBA" id="ARBA00009877"/>
    </source>
</evidence>
<keyword evidence="9" id="KW-1185">Reference proteome</keyword>
<dbReference type="InterPro" id="IPR001708">
    <property type="entry name" value="YidC/ALB3/OXA1/COX18"/>
</dbReference>
<name>S8G040_FOMSC</name>
<evidence type="ECO:0000313" key="8">
    <source>
        <dbReference type="EMBL" id="EPT03740.1"/>
    </source>
</evidence>
<evidence type="ECO:0000256" key="5">
    <source>
        <dbReference type="ARBA" id="ARBA00023136"/>
    </source>
</evidence>
<dbReference type="Pfam" id="PF02096">
    <property type="entry name" value="60KD_IMP"/>
    <property type="match status" value="1"/>
</dbReference>
<dbReference type="PANTHER" id="PTHR12428:SF65">
    <property type="entry name" value="CYTOCHROME C OXIDASE ASSEMBLY PROTEIN COX18, MITOCHONDRIAL"/>
    <property type="match status" value="1"/>
</dbReference>
<dbReference type="GO" id="GO:0032977">
    <property type="term" value="F:membrane insertase activity"/>
    <property type="evidence" value="ECO:0007669"/>
    <property type="project" value="InterPro"/>
</dbReference>
<accession>S8G040</accession>
<evidence type="ECO:0000259" key="7">
    <source>
        <dbReference type="Pfam" id="PF02096"/>
    </source>
</evidence>
<dbReference type="AlphaFoldDB" id="S8G040"/>